<keyword evidence="3" id="KW-1185">Reference proteome</keyword>
<dbReference type="EMBL" id="NAJO01000009">
    <property type="protein sequence ID" value="OQO09959.1"/>
    <property type="molecule type" value="Genomic_DNA"/>
</dbReference>
<sequence length="163" mass="18824">MAADRLTSLPTELLTKVLEVLPVREIYGLRIVSGDMKNFIDSNEDVLVHRTILSTLTRLYARFSWLMRLEGLGFIDILRRYCYYYGDVELDTAKHGQPIFTAMLGETLIAKFLTTEEEERNATAFKVLELWMCFLTCHVWIHRGSSSSLDANHNTHYCTVQRA</sequence>
<protein>
    <recommendedName>
        <fullName evidence="1">F-box domain-containing protein</fullName>
    </recommendedName>
</protein>
<dbReference type="AlphaFoldDB" id="A0A1V8TF05"/>
<evidence type="ECO:0000313" key="3">
    <source>
        <dbReference type="Proteomes" id="UP000192596"/>
    </source>
</evidence>
<evidence type="ECO:0000313" key="2">
    <source>
        <dbReference type="EMBL" id="OQO09959.1"/>
    </source>
</evidence>
<gene>
    <name evidence="2" type="ORF">B0A48_04314</name>
</gene>
<accession>A0A1V8TF05</accession>
<dbReference type="Proteomes" id="UP000192596">
    <property type="component" value="Unassembled WGS sequence"/>
</dbReference>
<dbReference type="PROSITE" id="PS50181">
    <property type="entry name" value="FBOX"/>
    <property type="match status" value="1"/>
</dbReference>
<feature type="domain" description="F-box" evidence="1">
    <location>
        <begin position="3"/>
        <end position="51"/>
    </location>
</feature>
<dbReference type="InParanoid" id="A0A1V8TF05"/>
<name>A0A1V8TF05_9PEZI</name>
<organism evidence="2 3">
    <name type="scientific">Cryoendolithus antarcticus</name>
    <dbReference type="NCBI Taxonomy" id="1507870"/>
    <lineage>
        <taxon>Eukaryota</taxon>
        <taxon>Fungi</taxon>
        <taxon>Dikarya</taxon>
        <taxon>Ascomycota</taxon>
        <taxon>Pezizomycotina</taxon>
        <taxon>Dothideomycetes</taxon>
        <taxon>Dothideomycetidae</taxon>
        <taxon>Cladosporiales</taxon>
        <taxon>Cladosporiaceae</taxon>
        <taxon>Cryoendolithus</taxon>
    </lineage>
</organism>
<evidence type="ECO:0000259" key="1">
    <source>
        <dbReference type="PROSITE" id="PS50181"/>
    </source>
</evidence>
<dbReference type="InterPro" id="IPR001810">
    <property type="entry name" value="F-box_dom"/>
</dbReference>
<reference evidence="3" key="1">
    <citation type="submission" date="2017-03" db="EMBL/GenBank/DDBJ databases">
        <title>Genomes of endolithic fungi from Antarctica.</title>
        <authorList>
            <person name="Coleine C."/>
            <person name="Masonjones S."/>
            <person name="Stajich J.E."/>
        </authorList>
    </citation>
    <scope>NUCLEOTIDE SEQUENCE [LARGE SCALE GENOMIC DNA]</scope>
    <source>
        <strain evidence="3">CCFEE 5527</strain>
    </source>
</reference>
<proteinExistence type="predicted"/>
<dbReference type="InterPro" id="IPR036047">
    <property type="entry name" value="F-box-like_dom_sf"/>
</dbReference>
<dbReference type="SUPFAM" id="SSF81383">
    <property type="entry name" value="F-box domain"/>
    <property type="match status" value="1"/>
</dbReference>
<comment type="caution">
    <text evidence="2">The sequence shown here is derived from an EMBL/GenBank/DDBJ whole genome shotgun (WGS) entry which is preliminary data.</text>
</comment>